<comment type="domain">
    <text evidence="15">IleRS has two distinct active sites: one for aminoacylation and one for editing. The misactivated valine is translocated from the active site to the editing site, which sterically excludes the correctly activated isoleucine. The single editing site contains two valyl binding pockets, one specific for each substrate (Val-AMP or Val-tRNA(Ile)).</text>
</comment>
<evidence type="ECO:0000256" key="6">
    <source>
        <dbReference type="ARBA" id="ARBA00022598"/>
    </source>
</evidence>
<keyword evidence="7 15" id="KW-0479">Metal-binding</keyword>
<feature type="binding site" evidence="17">
    <location>
        <begin position="497"/>
        <end position="504"/>
    </location>
    <ligand>
        <name>substrate</name>
    </ligand>
</feature>
<dbReference type="GO" id="GO:0004822">
    <property type="term" value="F:isoleucine-tRNA ligase activity"/>
    <property type="evidence" value="ECO:0007669"/>
    <property type="project" value="UniProtKB-UniRule"/>
</dbReference>
<gene>
    <name evidence="15" type="primary">ileS</name>
    <name evidence="20" type="ORF">A2717_04040</name>
</gene>
<dbReference type="Gene3D" id="1.10.730.10">
    <property type="entry name" value="Isoleucyl-tRNA Synthetase, Domain 1"/>
    <property type="match status" value="1"/>
</dbReference>
<comment type="subcellular location">
    <subcellularLocation>
        <location evidence="2 15">Cytoplasm</location>
    </subcellularLocation>
</comment>
<proteinExistence type="inferred from homology"/>
<evidence type="ECO:0000256" key="2">
    <source>
        <dbReference type="ARBA" id="ARBA00004496"/>
    </source>
</evidence>
<feature type="binding site" evidence="15">
    <location>
        <position position="777"/>
    </location>
    <ligand>
        <name>ATP</name>
        <dbReference type="ChEBI" id="CHEBI:30616"/>
    </ligand>
</feature>
<dbReference type="PRINTS" id="PR00984">
    <property type="entry name" value="TRNASYNTHILE"/>
</dbReference>
<dbReference type="InterPro" id="IPR029033">
    <property type="entry name" value="His_PPase_superfam"/>
</dbReference>
<dbReference type="GO" id="GO:0005737">
    <property type="term" value="C:cytoplasm"/>
    <property type="evidence" value="ECO:0007669"/>
    <property type="project" value="UniProtKB-SubCell"/>
</dbReference>
<dbReference type="STRING" id="1817821.A2717_04040"/>
<dbReference type="EMBL" id="MFEH01000005">
    <property type="protein sequence ID" value="OGE73766.1"/>
    <property type="molecule type" value="Genomic_DNA"/>
</dbReference>
<dbReference type="SUPFAM" id="SSF53254">
    <property type="entry name" value="Phosphoglycerate mutase-like"/>
    <property type="match status" value="1"/>
</dbReference>
<evidence type="ECO:0000256" key="3">
    <source>
        <dbReference type="ARBA" id="ARBA00007078"/>
    </source>
</evidence>
<organism evidence="20 21">
    <name type="scientific">Candidatus Doudnabacteria bacterium RIFCSPHIGHO2_01_FULL_41_86</name>
    <dbReference type="NCBI Taxonomy" id="1817821"/>
    <lineage>
        <taxon>Bacteria</taxon>
        <taxon>Candidatus Doudnaibacteriota</taxon>
    </lineage>
</organism>
<evidence type="ECO:0000256" key="16">
    <source>
        <dbReference type="PIRSR" id="PIRSR613078-1"/>
    </source>
</evidence>
<evidence type="ECO:0000259" key="18">
    <source>
        <dbReference type="Pfam" id="PF00133"/>
    </source>
</evidence>
<feature type="binding site" evidence="17">
    <location>
        <position position="551"/>
    </location>
    <ligand>
        <name>substrate</name>
    </ligand>
</feature>
<dbReference type="SUPFAM" id="SSF50677">
    <property type="entry name" value="ValRS/IleRS/LeuRS editing domain"/>
    <property type="match status" value="1"/>
</dbReference>
<feature type="domain" description="Aminoacyl-tRNA synthetase class Ia" evidence="18">
    <location>
        <begin position="18"/>
        <end position="484"/>
    </location>
</feature>
<dbReference type="Pfam" id="PF19302">
    <property type="entry name" value="DUF5915"/>
    <property type="match status" value="1"/>
</dbReference>
<feature type="active site" description="Proton donor/acceptor" evidence="16">
    <location>
        <position position="575"/>
    </location>
</feature>
<dbReference type="FunFam" id="3.40.50.620:FF:000063">
    <property type="entry name" value="Isoleucine--tRNA ligase"/>
    <property type="match status" value="1"/>
</dbReference>
<dbReference type="InterPro" id="IPR009080">
    <property type="entry name" value="tRNAsynth_Ia_anticodon-bd"/>
</dbReference>
<dbReference type="Proteomes" id="UP000177610">
    <property type="component" value="Unassembled WGS sequence"/>
</dbReference>
<dbReference type="EC" id="6.1.1.5" evidence="15"/>
<keyword evidence="6 15" id="KW-0436">Ligase</keyword>
<dbReference type="Pfam" id="PF00133">
    <property type="entry name" value="tRNA-synt_1"/>
    <property type="match status" value="2"/>
</dbReference>
<keyword evidence="10 15" id="KW-0067">ATP-binding</keyword>
<dbReference type="GO" id="GO:0006428">
    <property type="term" value="P:isoleucyl-tRNA aminoacylation"/>
    <property type="evidence" value="ECO:0007669"/>
    <property type="project" value="UniProtKB-UniRule"/>
</dbReference>
<dbReference type="InterPro" id="IPR014729">
    <property type="entry name" value="Rossmann-like_a/b/a_fold"/>
</dbReference>
<dbReference type="InterPro" id="IPR009008">
    <property type="entry name" value="Val/Leu/Ile-tRNA-synth_edit"/>
</dbReference>
<dbReference type="HAMAP" id="MF_02003">
    <property type="entry name" value="Ile_tRNA_synth_type2"/>
    <property type="match status" value="1"/>
</dbReference>
<feature type="domain" description="Aminoacyl-tRNA synthetase class Ia" evidence="18">
    <location>
        <begin position="661"/>
        <end position="805"/>
    </location>
</feature>
<dbReference type="GO" id="GO:0008270">
    <property type="term" value="F:zinc ion binding"/>
    <property type="evidence" value="ECO:0007669"/>
    <property type="project" value="UniProtKB-UniRule"/>
</dbReference>
<dbReference type="SMART" id="SM00855">
    <property type="entry name" value="PGAM"/>
    <property type="match status" value="1"/>
</dbReference>
<comment type="catalytic activity">
    <reaction evidence="14 15">
        <text>tRNA(Ile) + L-isoleucine + ATP = L-isoleucyl-tRNA(Ile) + AMP + diphosphate</text>
        <dbReference type="Rhea" id="RHEA:11060"/>
        <dbReference type="Rhea" id="RHEA-COMP:9666"/>
        <dbReference type="Rhea" id="RHEA-COMP:9695"/>
        <dbReference type="ChEBI" id="CHEBI:30616"/>
        <dbReference type="ChEBI" id="CHEBI:33019"/>
        <dbReference type="ChEBI" id="CHEBI:58045"/>
        <dbReference type="ChEBI" id="CHEBI:78442"/>
        <dbReference type="ChEBI" id="CHEBI:78528"/>
        <dbReference type="ChEBI" id="CHEBI:456215"/>
        <dbReference type="EC" id="6.1.1.5"/>
    </reaction>
</comment>
<dbReference type="InterPro" id="IPR023586">
    <property type="entry name" value="Ile-tRNA-ligase_type2"/>
</dbReference>
<evidence type="ECO:0000256" key="14">
    <source>
        <dbReference type="ARBA" id="ARBA00048359"/>
    </source>
</evidence>
<evidence type="ECO:0000256" key="10">
    <source>
        <dbReference type="ARBA" id="ARBA00022840"/>
    </source>
</evidence>
<dbReference type="SUPFAM" id="SSF47323">
    <property type="entry name" value="Anticodon-binding domain of a subclass of class I aminoacyl-tRNA synthetases"/>
    <property type="match status" value="1"/>
</dbReference>
<evidence type="ECO:0000259" key="19">
    <source>
        <dbReference type="Pfam" id="PF08264"/>
    </source>
</evidence>
<dbReference type="AlphaFoldDB" id="A0A1F5N7Y0"/>
<dbReference type="CDD" id="cd07067">
    <property type="entry name" value="HP_PGM_like"/>
    <property type="match status" value="1"/>
</dbReference>
<dbReference type="InterPro" id="IPR013155">
    <property type="entry name" value="M/V/L/I-tRNA-synth_anticd-bd"/>
</dbReference>
<keyword evidence="8 15" id="KW-0547">Nucleotide-binding</keyword>
<evidence type="ECO:0000256" key="11">
    <source>
        <dbReference type="ARBA" id="ARBA00022917"/>
    </source>
</evidence>
<accession>A0A1F5N7Y0</accession>
<comment type="subunit">
    <text evidence="4 15">Monomer.</text>
</comment>
<dbReference type="InterPro" id="IPR002301">
    <property type="entry name" value="Ile-tRNA-ligase"/>
</dbReference>
<keyword evidence="9 15" id="KW-0862">Zinc</keyword>
<dbReference type="Pfam" id="PF00300">
    <property type="entry name" value="His_Phos_1"/>
    <property type="match status" value="1"/>
</dbReference>
<feature type="active site" description="Tele-phosphohistidine intermediate" evidence="16">
    <location>
        <position position="498"/>
    </location>
</feature>
<evidence type="ECO:0000256" key="4">
    <source>
        <dbReference type="ARBA" id="ARBA00011245"/>
    </source>
</evidence>
<protein>
    <recommendedName>
        <fullName evidence="15">Isoleucine--tRNA ligase</fullName>
        <ecNumber evidence="15">6.1.1.5</ecNumber>
    </recommendedName>
    <alternativeName>
        <fullName evidence="15">Isoleucyl-tRNA synthetase</fullName>
        <shortName evidence="15">IleRS</shortName>
    </alternativeName>
</protein>
<evidence type="ECO:0000313" key="20">
    <source>
        <dbReference type="EMBL" id="OGE73766.1"/>
    </source>
</evidence>
<evidence type="ECO:0000256" key="17">
    <source>
        <dbReference type="PIRSR" id="PIRSR613078-2"/>
    </source>
</evidence>
<comment type="function">
    <text evidence="13 15">Catalyzes the attachment of isoleucine to tRNA(Ile). As IleRS can inadvertently accommodate and process structurally similar amino acids such as valine, to avoid such errors it has two additional distinct tRNA(Ile)-dependent editing activities. One activity is designated as 'pretransfer' editing and involves the hydrolysis of activated Val-AMP. The other activity is designated 'posttransfer' editing and involves deacylation of mischarged Val-tRNA(Ile).</text>
</comment>
<dbReference type="PANTHER" id="PTHR42780">
    <property type="entry name" value="SOLEUCYL-TRNA SYNTHETASE"/>
    <property type="match status" value="1"/>
</dbReference>
<name>A0A1F5N7Y0_9BACT</name>
<feature type="domain" description="Methionyl/Valyl/Leucyl/Isoleucyl-tRNA synthetase anticodon-binding" evidence="19">
    <location>
        <begin position="858"/>
        <end position="998"/>
    </location>
</feature>
<dbReference type="GO" id="GO:0000049">
    <property type="term" value="F:tRNA binding"/>
    <property type="evidence" value="ECO:0007669"/>
    <property type="project" value="InterPro"/>
</dbReference>
<dbReference type="SUPFAM" id="SSF52374">
    <property type="entry name" value="Nucleotidylyl transferase"/>
    <property type="match status" value="1"/>
</dbReference>
<feature type="short sequence motif" description="'KMSKS' region" evidence="15">
    <location>
        <begin position="774"/>
        <end position="778"/>
    </location>
</feature>
<dbReference type="InterPro" id="IPR002300">
    <property type="entry name" value="aa-tRNA-synth_Ia"/>
</dbReference>
<keyword evidence="12 15" id="KW-0030">Aminoacyl-tRNA synthetase</keyword>
<dbReference type="GO" id="GO:0002161">
    <property type="term" value="F:aminoacyl-tRNA deacylase activity"/>
    <property type="evidence" value="ECO:0007669"/>
    <property type="project" value="InterPro"/>
</dbReference>
<evidence type="ECO:0000256" key="12">
    <source>
        <dbReference type="ARBA" id="ARBA00023146"/>
    </source>
</evidence>
<evidence type="ECO:0000256" key="15">
    <source>
        <dbReference type="HAMAP-Rule" id="MF_02003"/>
    </source>
</evidence>
<comment type="cofactor">
    <cofactor evidence="1 15">
        <name>Zn(2+)</name>
        <dbReference type="ChEBI" id="CHEBI:29105"/>
    </cofactor>
</comment>
<reference evidence="20 21" key="1">
    <citation type="journal article" date="2016" name="Nat. Commun.">
        <title>Thousands of microbial genomes shed light on interconnected biogeochemical processes in an aquifer system.</title>
        <authorList>
            <person name="Anantharaman K."/>
            <person name="Brown C.T."/>
            <person name="Hug L.A."/>
            <person name="Sharon I."/>
            <person name="Castelle C.J."/>
            <person name="Probst A.J."/>
            <person name="Thomas B.C."/>
            <person name="Singh A."/>
            <person name="Wilkins M.J."/>
            <person name="Karaoz U."/>
            <person name="Brodie E.L."/>
            <person name="Williams K.H."/>
            <person name="Hubbard S.S."/>
            <person name="Banfield J.F."/>
        </authorList>
    </citation>
    <scope>NUCLEOTIDE SEQUENCE [LARGE SCALE GENOMIC DNA]</scope>
</reference>
<sequence>MFKPIEPKPKFPELEEEILKFWEENQIFAKSLEQTKNGERFVFFEGPPTANGKPGIHHVEARAFKDLFPRFQTMLGKFVSRKGGWDTHGLPVELEVEKKLGISGKKQIESIKPNVRDSIIEFNRLCRESVWQYKEDWEKLTKRMGFWVDLDNPYITYSNSYIESVWSIVKEINDKKLIYLGHKVVPYCPRCGTALSSHEVAQGYQTVSDQSVYVKFKLRSEPNTYILSWTTTPWTLPGNVALAVGGDIDYFKVEKDGEFYIVAKDRVNSTFSDITKIDDRTKQQYKGKDLVGLEYEPLFDIPELKSDKSYKVYAADFVNTEDGTGVVHTAVMYGEDDYQLGEELGLPKHHTVDETGRFTPEVAGLAGMYVKDHKTDQKIFELLGDRVLKIEKYKHEYPHCWRCGTPLLYYARDSWFIAMSKLRDQLKANNEQINWTPDYIKHGRFGEWLDGVKDWAISRERYWGTPLPIWTCDQEHLTVPGSIKDLGLAKNNFYFLRHGEAYTNVKRVCSSKPGSEMDQLTEKGQKLVQATADELAKLDKFDLIVCSEFNRTMQTAEIVNKKLKVELIIDPRLNELNCGEYDGRTYDEFDRDFPHAIRWSDAPKGGETWTQARDRMLSLINDLNEKHQGKNILIVSHGDPLYSLQKHFGSDRSYPHKGQAFEMNVAIIDIHRPYIDEVVLKCKECNKDAKRVPAVMDVWFDSGSMPFAQWHYPMENKEKIENKEQFPADFISEAIDQTRGWFYTLLAVSTLLDKGPSYKNVISLGFLLDSKGQKMSKSKGNVIDPWSVINKYGVDSLRWYMYSVNQPGDDKRFGERDAELVLRKNFVILWNVLSFFVTYANHDQWDASKEVKELDILDQWMLTRTQKLVNQVTEYLQAYDAFHASREIEVFINELSTWYVRRSRDRKGPAFYQTLNKVLKTLSILLAPFVPFVAESLWQELKAEGDKESVHLASWPETKDQISQPSVLYFMEQVRTLVVEGLSARKAANIKLRQPLGVLKYSTVGKNQLTPELEQILLDELNFKQAEFDNVKDAYTVKFDSTISPELKKEGLAAELERLVQDMRKKSGLKVGEVINLTYDTNDGELSVAFELFDRKKTYVKEIQKGQGGQEVEIEGKKISIKLE</sequence>
<evidence type="ECO:0000256" key="13">
    <source>
        <dbReference type="ARBA" id="ARBA00025217"/>
    </source>
</evidence>
<dbReference type="CDD" id="cd07961">
    <property type="entry name" value="Anticodon_Ia_Ile_ABEc"/>
    <property type="match status" value="1"/>
</dbReference>
<evidence type="ECO:0000256" key="7">
    <source>
        <dbReference type="ARBA" id="ARBA00022723"/>
    </source>
</evidence>
<comment type="caution">
    <text evidence="20">The sequence shown here is derived from an EMBL/GenBank/DDBJ whole genome shotgun (WGS) entry which is preliminary data.</text>
</comment>
<evidence type="ECO:0000256" key="5">
    <source>
        <dbReference type="ARBA" id="ARBA00022490"/>
    </source>
</evidence>
<dbReference type="GO" id="GO:0005524">
    <property type="term" value="F:ATP binding"/>
    <property type="evidence" value="ECO:0007669"/>
    <property type="project" value="UniProtKB-UniRule"/>
</dbReference>
<dbReference type="Gene3D" id="3.90.740.10">
    <property type="entry name" value="Valyl/Leucyl/Isoleucyl-tRNA synthetase, editing domain"/>
    <property type="match status" value="1"/>
</dbReference>
<dbReference type="Gene3D" id="3.40.50.620">
    <property type="entry name" value="HUPs"/>
    <property type="match status" value="3"/>
</dbReference>
<dbReference type="InterPro" id="IPR033709">
    <property type="entry name" value="Anticodon_Ile_ABEc"/>
</dbReference>
<evidence type="ECO:0000256" key="9">
    <source>
        <dbReference type="ARBA" id="ARBA00022833"/>
    </source>
</evidence>
<comment type="similarity">
    <text evidence="3 15">Belongs to the class-I aminoacyl-tRNA synthetase family. IleS type 2 subfamily.</text>
</comment>
<dbReference type="PANTHER" id="PTHR42780:SF1">
    <property type="entry name" value="ISOLEUCINE--TRNA LIGASE, CYTOPLASMIC"/>
    <property type="match status" value="1"/>
</dbReference>
<evidence type="ECO:0000313" key="21">
    <source>
        <dbReference type="Proteomes" id="UP000177610"/>
    </source>
</evidence>
<feature type="short sequence motif" description="'HIGH' region" evidence="15">
    <location>
        <begin position="48"/>
        <end position="58"/>
    </location>
</feature>
<dbReference type="Pfam" id="PF08264">
    <property type="entry name" value="Anticodon_1"/>
    <property type="match status" value="1"/>
</dbReference>
<keyword evidence="5 15" id="KW-0963">Cytoplasm</keyword>
<dbReference type="InterPro" id="IPR013078">
    <property type="entry name" value="His_Pase_superF_clade-1"/>
</dbReference>
<evidence type="ECO:0000256" key="1">
    <source>
        <dbReference type="ARBA" id="ARBA00001947"/>
    </source>
</evidence>
<keyword evidence="11 15" id="KW-0648">Protein biosynthesis</keyword>
<evidence type="ECO:0000256" key="8">
    <source>
        <dbReference type="ARBA" id="ARBA00022741"/>
    </source>
</evidence>